<dbReference type="AlphaFoldDB" id="A0A151PE95"/>
<dbReference type="EMBL" id="AKHW03000422">
    <property type="protein sequence ID" value="KYO47446.1"/>
    <property type="molecule type" value="Genomic_DNA"/>
</dbReference>
<keyword evidence="2" id="KW-1185">Reference proteome</keyword>
<name>A0A151PE95_ALLMI</name>
<organism evidence="1 2">
    <name type="scientific">Alligator mississippiensis</name>
    <name type="common">American alligator</name>
    <dbReference type="NCBI Taxonomy" id="8496"/>
    <lineage>
        <taxon>Eukaryota</taxon>
        <taxon>Metazoa</taxon>
        <taxon>Chordata</taxon>
        <taxon>Craniata</taxon>
        <taxon>Vertebrata</taxon>
        <taxon>Euteleostomi</taxon>
        <taxon>Archelosauria</taxon>
        <taxon>Archosauria</taxon>
        <taxon>Crocodylia</taxon>
        <taxon>Alligatoridae</taxon>
        <taxon>Alligatorinae</taxon>
        <taxon>Alligator</taxon>
    </lineage>
</organism>
<dbReference type="Proteomes" id="UP000050525">
    <property type="component" value="Unassembled WGS sequence"/>
</dbReference>
<protein>
    <submittedName>
        <fullName evidence="1">Uncharacterized protein</fullName>
    </submittedName>
</protein>
<proteinExistence type="predicted"/>
<sequence>MLSYTSTLYPVSSVLSPFKQDFCIHYAQLRGKETFASFNDQFLKLKQLFFLGEAINSCMEMTGNGNYIGKQQS</sequence>
<gene>
    <name evidence="1" type="ORF">Y1Q_0001240</name>
</gene>
<accession>A0A151PE95</accession>
<reference evidence="1 2" key="1">
    <citation type="journal article" date="2012" name="Genome Biol.">
        <title>Sequencing three crocodilian genomes to illuminate the evolution of archosaurs and amniotes.</title>
        <authorList>
            <person name="St John J.A."/>
            <person name="Braun E.L."/>
            <person name="Isberg S.R."/>
            <person name="Miles L.G."/>
            <person name="Chong A.Y."/>
            <person name="Gongora J."/>
            <person name="Dalzell P."/>
            <person name="Moran C."/>
            <person name="Bed'hom B."/>
            <person name="Abzhanov A."/>
            <person name="Burgess S.C."/>
            <person name="Cooksey A.M."/>
            <person name="Castoe T.A."/>
            <person name="Crawford N.G."/>
            <person name="Densmore L.D."/>
            <person name="Drew J.C."/>
            <person name="Edwards S.V."/>
            <person name="Faircloth B.C."/>
            <person name="Fujita M.K."/>
            <person name="Greenwold M.J."/>
            <person name="Hoffmann F.G."/>
            <person name="Howard J.M."/>
            <person name="Iguchi T."/>
            <person name="Janes D.E."/>
            <person name="Khan S.Y."/>
            <person name="Kohno S."/>
            <person name="de Koning A.J."/>
            <person name="Lance S.L."/>
            <person name="McCarthy F.M."/>
            <person name="McCormack J.E."/>
            <person name="Merchant M.E."/>
            <person name="Peterson D.G."/>
            <person name="Pollock D.D."/>
            <person name="Pourmand N."/>
            <person name="Raney B.J."/>
            <person name="Roessler K.A."/>
            <person name="Sanford J.R."/>
            <person name="Sawyer R.H."/>
            <person name="Schmidt C.J."/>
            <person name="Triplett E.W."/>
            <person name="Tuberville T.D."/>
            <person name="Venegas-Anaya M."/>
            <person name="Howard J.T."/>
            <person name="Jarvis E.D."/>
            <person name="Guillette L.J.Jr."/>
            <person name="Glenn T.C."/>
            <person name="Green R.E."/>
            <person name="Ray D.A."/>
        </authorList>
    </citation>
    <scope>NUCLEOTIDE SEQUENCE [LARGE SCALE GENOMIC DNA]</scope>
    <source>
        <strain evidence="1">KSC_2009_1</strain>
    </source>
</reference>
<comment type="caution">
    <text evidence="1">The sequence shown here is derived from an EMBL/GenBank/DDBJ whole genome shotgun (WGS) entry which is preliminary data.</text>
</comment>
<evidence type="ECO:0000313" key="2">
    <source>
        <dbReference type="Proteomes" id="UP000050525"/>
    </source>
</evidence>
<evidence type="ECO:0000313" key="1">
    <source>
        <dbReference type="EMBL" id="KYO47446.1"/>
    </source>
</evidence>